<keyword evidence="3" id="KW-0812">Transmembrane</keyword>
<gene>
    <name evidence="7" type="ORF">ATANTOWER_007155</name>
</gene>
<organism evidence="7 8">
    <name type="scientific">Ataeniobius toweri</name>
    <dbReference type="NCBI Taxonomy" id="208326"/>
    <lineage>
        <taxon>Eukaryota</taxon>
        <taxon>Metazoa</taxon>
        <taxon>Chordata</taxon>
        <taxon>Craniata</taxon>
        <taxon>Vertebrata</taxon>
        <taxon>Euteleostomi</taxon>
        <taxon>Actinopterygii</taxon>
        <taxon>Neopterygii</taxon>
        <taxon>Teleostei</taxon>
        <taxon>Neoteleostei</taxon>
        <taxon>Acanthomorphata</taxon>
        <taxon>Ovalentaria</taxon>
        <taxon>Atherinomorphae</taxon>
        <taxon>Cyprinodontiformes</taxon>
        <taxon>Goodeidae</taxon>
        <taxon>Ataeniobius</taxon>
    </lineage>
</organism>
<dbReference type="Proteomes" id="UP001345963">
    <property type="component" value="Unassembled WGS sequence"/>
</dbReference>
<comment type="similarity">
    <text evidence="2">Belongs to the SURF4 family.</text>
</comment>
<evidence type="ECO:0000256" key="1">
    <source>
        <dbReference type="ARBA" id="ARBA00004141"/>
    </source>
</evidence>
<evidence type="ECO:0000256" key="2">
    <source>
        <dbReference type="ARBA" id="ARBA00006945"/>
    </source>
</evidence>
<dbReference type="EMBL" id="JAHUTI010050997">
    <property type="protein sequence ID" value="MED6248930.1"/>
    <property type="molecule type" value="Genomic_DNA"/>
</dbReference>
<keyword evidence="5" id="KW-0472">Membrane</keyword>
<name>A0ABU7BFW7_9TELE</name>
<evidence type="ECO:0000256" key="4">
    <source>
        <dbReference type="ARBA" id="ARBA00022989"/>
    </source>
</evidence>
<evidence type="ECO:0000256" key="6">
    <source>
        <dbReference type="SAM" id="MobiDB-lite"/>
    </source>
</evidence>
<dbReference type="Pfam" id="PF02077">
    <property type="entry name" value="SURF4"/>
    <property type="match status" value="1"/>
</dbReference>
<keyword evidence="8" id="KW-1185">Reference proteome</keyword>
<protein>
    <submittedName>
        <fullName evidence="7">Uncharacterized protein</fullName>
    </submittedName>
</protein>
<evidence type="ECO:0000256" key="5">
    <source>
        <dbReference type="ARBA" id="ARBA00023136"/>
    </source>
</evidence>
<dbReference type="InterPro" id="IPR002995">
    <property type="entry name" value="Surf4"/>
</dbReference>
<reference evidence="7 8" key="1">
    <citation type="submission" date="2021-07" db="EMBL/GenBank/DDBJ databases">
        <authorList>
            <person name="Palmer J.M."/>
        </authorList>
    </citation>
    <scope>NUCLEOTIDE SEQUENCE [LARGE SCALE GENOMIC DNA]</scope>
    <source>
        <strain evidence="7 8">AT_MEX2019</strain>
        <tissue evidence="7">Muscle</tissue>
    </source>
</reference>
<accession>A0ABU7BFW7</accession>
<evidence type="ECO:0000313" key="8">
    <source>
        <dbReference type="Proteomes" id="UP001345963"/>
    </source>
</evidence>
<keyword evidence="4" id="KW-1133">Transmembrane helix</keyword>
<proteinExistence type="inferred from homology"/>
<evidence type="ECO:0000256" key="3">
    <source>
        <dbReference type="ARBA" id="ARBA00022692"/>
    </source>
</evidence>
<sequence>MQRARDSNPEPCCPTVRPSRYIETEHVFLIPQGGALRLSGEDCMSEEETASSSASQRVGPGLEPDPGTVSLVTKMGHRDPMSQAEDLADKRPQPESLSSTLLPQQFLRVTKHHLPHAAHLCLVSTFLEDSVRLWFQWMDQSEYINSTWSCRGLLANVLVLINLLGQLDSCLLIFSRNFVQPACCVLFGIIVLRVDTPVWTGPGYRSSPVARAQRDSSEPATSTRLFCHVSGKETLGKPHLMGKREST</sequence>
<feature type="region of interest" description="Disordered" evidence="6">
    <location>
        <begin position="41"/>
        <end position="70"/>
    </location>
</feature>
<comment type="subcellular location">
    <subcellularLocation>
        <location evidence="1">Membrane</location>
        <topology evidence="1">Multi-pass membrane protein</topology>
    </subcellularLocation>
</comment>
<comment type="caution">
    <text evidence="7">The sequence shown here is derived from an EMBL/GenBank/DDBJ whole genome shotgun (WGS) entry which is preliminary data.</text>
</comment>
<evidence type="ECO:0000313" key="7">
    <source>
        <dbReference type="EMBL" id="MED6248930.1"/>
    </source>
</evidence>